<dbReference type="EMBL" id="KV427950">
    <property type="protein sequence ID" value="KZS99384.1"/>
    <property type="molecule type" value="Genomic_DNA"/>
</dbReference>
<sequence length="325" mass="34263">MAPNSPLPLPRSLSVSIGDPATPSSSQRPATPVASPCKATDPKDAVMGVVYSAWETLREAEPLDPSVDYEFLIREFLAALHELRAFVDSVSQTRYTRFRQKAQAHLDAFVQPSWLPWCGELISPERAAAVSSGKEPSPPPATEASVHTPSETGEVAASGSPTASTGFDDPLPVAASSSSAVVASPVAAMAAQGIPIPKFEFQARAANPVAIDPPSDSDTAAMEVDVPLATVVAKPPSAQGSEAIEVSSHDEGDSDSDEVEYVGGNIPNLSPAHPKKGKGRGRKLAKSSGVTATFDDQYVRMPVRTFRDRSLPPTYLPLWQKPSIA</sequence>
<evidence type="ECO:0000313" key="2">
    <source>
        <dbReference type="EMBL" id="KZS99384.1"/>
    </source>
</evidence>
<evidence type="ECO:0000256" key="1">
    <source>
        <dbReference type="SAM" id="MobiDB-lite"/>
    </source>
</evidence>
<reference evidence="2 3" key="1">
    <citation type="journal article" date="2016" name="Mol. Biol. Evol.">
        <title>Comparative Genomics of Early-Diverging Mushroom-Forming Fungi Provides Insights into the Origins of Lignocellulose Decay Capabilities.</title>
        <authorList>
            <person name="Nagy L.G."/>
            <person name="Riley R."/>
            <person name="Tritt A."/>
            <person name="Adam C."/>
            <person name="Daum C."/>
            <person name="Floudas D."/>
            <person name="Sun H."/>
            <person name="Yadav J.S."/>
            <person name="Pangilinan J."/>
            <person name="Larsson K.H."/>
            <person name="Matsuura K."/>
            <person name="Barry K."/>
            <person name="Labutti K."/>
            <person name="Kuo R."/>
            <person name="Ohm R.A."/>
            <person name="Bhattacharya S.S."/>
            <person name="Shirouzu T."/>
            <person name="Yoshinaga Y."/>
            <person name="Martin F.M."/>
            <person name="Grigoriev I.V."/>
            <person name="Hibbett D.S."/>
        </authorList>
    </citation>
    <scope>NUCLEOTIDE SEQUENCE [LARGE SCALE GENOMIC DNA]</scope>
    <source>
        <strain evidence="2 3">93-53</strain>
    </source>
</reference>
<organism evidence="2 3">
    <name type="scientific">Laetiporus sulphureus 93-53</name>
    <dbReference type="NCBI Taxonomy" id="1314785"/>
    <lineage>
        <taxon>Eukaryota</taxon>
        <taxon>Fungi</taxon>
        <taxon>Dikarya</taxon>
        <taxon>Basidiomycota</taxon>
        <taxon>Agaricomycotina</taxon>
        <taxon>Agaricomycetes</taxon>
        <taxon>Polyporales</taxon>
        <taxon>Laetiporus</taxon>
    </lineage>
</organism>
<keyword evidence="3" id="KW-1185">Reference proteome</keyword>
<dbReference type="RefSeq" id="XP_040757125.1">
    <property type="nucleotide sequence ID" value="XM_040913736.1"/>
</dbReference>
<accession>A0A165AP19</accession>
<feature type="region of interest" description="Disordered" evidence="1">
    <location>
        <begin position="234"/>
        <end position="288"/>
    </location>
</feature>
<feature type="region of interest" description="Disordered" evidence="1">
    <location>
        <begin position="128"/>
        <end position="170"/>
    </location>
</feature>
<proteinExistence type="predicted"/>
<dbReference type="InParanoid" id="A0A165AP19"/>
<dbReference type="AlphaFoldDB" id="A0A165AP19"/>
<dbReference type="Proteomes" id="UP000076871">
    <property type="component" value="Unassembled WGS sequence"/>
</dbReference>
<dbReference type="GeneID" id="63830764"/>
<name>A0A165AP19_9APHY</name>
<feature type="compositionally biased region" description="Basic residues" evidence="1">
    <location>
        <begin position="273"/>
        <end position="285"/>
    </location>
</feature>
<feature type="non-terminal residue" evidence="2">
    <location>
        <position position="325"/>
    </location>
</feature>
<protein>
    <submittedName>
        <fullName evidence="2">Uncharacterized protein</fullName>
    </submittedName>
</protein>
<evidence type="ECO:0000313" key="3">
    <source>
        <dbReference type="Proteomes" id="UP000076871"/>
    </source>
</evidence>
<gene>
    <name evidence="2" type="ORF">LAESUDRAFT_765605</name>
</gene>
<feature type="region of interest" description="Disordered" evidence="1">
    <location>
        <begin position="1"/>
        <end position="39"/>
    </location>
</feature>